<reference evidence="1 2" key="1">
    <citation type="submission" date="2019-02" db="EMBL/GenBank/DDBJ databases">
        <title>Deep-cultivation of Planctomycetes and their phenomic and genomic characterization uncovers novel biology.</title>
        <authorList>
            <person name="Wiegand S."/>
            <person name="Jogler M."/>
            <person name="Boedeker C."/>
            <person name="Pinto D."/>
            <person name="Vollmers J."/>
            <person name="Rivas-Marin E."/>
            <person name="Kohn T."/>
            <person name="Peeters S.H."/>
            <person name="Heuer A."/>
            <person name="Rast P."/>
            <person name="Oberbeckmann S."/>
            <person name="Bunk B."/>
            <person name="Jeske O."/>
            <person name="Meyerdierks A."/>
            <person name="Storesund J.E."/>
            <person name="Kallscheuer N."/>
            <person name="Luecker S."/>
            <person name="Lage O.M."/>
            <person name="Pohl T."/>
            <person name="Merkel B.J."/>
            <person name="Hornburger P."/>
            <person name="Mueller R.-W."/>
            <person name="Bruemmer F."/>
            <person name="Labrenz M."/>
            <person name="Spormann A.M."/>
            <person name="Op Den Camp H."/>
            <person name="Overmann J."/>
            <person name="Amann R."/>
            <person name="Jetten M.S.M."/>
            <person name="Mascher T."/>
            <person name="Medema M.H."/>
            <person name="Devos D.P."/>
            <person name="Kaster A.-K."/>
            <person name="Ovreas L."/>
            <person name="Rohde M."/>
            <person name="Galperin M.Y."/>
            <person name="Jogler C."/>
        </authorList>
    </citation>
    <scope>NUCLEOTIDE SEQUENCE [LARGE SCALE GENOMIC DNA]</scope>
    <source>
        <strain evidence="1 2">Pla52o</strain>
    </source>
</reference>
<accession>A0A5C6CHF4</accession>
<organism evidence="1 2">
    <name type="scientific">Novipirellula galeiformis</name>
    <dbReference type="NCBI Taxonomy" id="2528004"/>
    <lineage>
        <taxon>Bacteria</taxon>
        <taxon>Pseudomonadati</taxon>
        <taxon>Planctomycetota</taxon>
        <taxon>Planctomycetia</taxon>
        <taxon>Pirellulales</taxon>
        <taxon>Pirellulaceae</taxon>
        <taxon>Novipirellula</taxon>
    </lineage>
</organism>
<dbReference type="AlphaFoldDB" id="A0A5C6CHF4"/>
<sequence length="87" mass="9568">MDRNEGFGHPTSPVVLVWCPPHTHAHSPVLTRPCTEHFASLTKKISCPRILTILTTLTPAILSQVPLLLFLCNSVTAAWKSETIAPR</sequence>
<gene>
    <name evidence="1" type="ORF">Pla52o_20130</name>
</gene>
<evidence type="ECO:0000313" key="1">
    <source>
        <dbReference type="EMBL" id="TWU24090.1"/>
    </source>
</evidence>
<comment type="caution">
    <text evidence="1">The sequence shown here is derived from an EMBL/GenBank/DDBJ whole genome shotgun (WGS) entry which is preliminary data.</text>
</comment>
<keyword evidence="2" id="KW-1185">Reference proteome</keyword>
<name>A0A5C6CHF4_9BACT</name>
<proteinExistence type="predicted"/>
<protein>
    <submittedName>
        <fullName evidence="1">Uncharacterized protein</fullName>
    </submittedName>
</protein>
<dbReference type="Proteomes" id="UP000316304">
    <property type="component" value="Unassembled WGS sequence"/>
</dbReference>
<dbReference type="EMBL" id="SJPT01000003">
    <property type="protein sequence ID" value="TWU24090.1"/>
    <property type="molecule type" value="Genomic_DNA"/>
</dbReference>
<evidence type="ECO:0000313" key="2">
    <source>
        <dbReference type="Proteomes" id="UP000316304"/>
    </source>
</evidence>